<evidence type="ECO:0000313" key="2">
    <source>
        <dbReference type="Proteomes" id="UP000717696"/>
    </source>
</evidence>
<keyword evidence="2" id="KW-1185">Reference proteome</keyword>
<dbReference type="OrthoDB" id="4572647at2759"/>
<evidence type="ECO:0000313" key="1">
    <source>
        <dbReference type="EMBL" id="KAH7129609.1"/>
    </source>
</evidence>
<reference evidence="1" key="1">
    <citation type="journal article" date="2021" name="Nat. Commun.">
        <title>Genetic determinants of endophytism in the Arabidopsis root mycobiome.</title>
        <authorList>
            <person name="Mesny F."/>
            <person name="Miyauchi S."/>
            <person name="Thiergart T."/>
            <person name="Pickel B."/>
            <person name="Atanasova L."/>
            <person name="Karlsson M."/>
            <person name="Huettel B."/>
            <person name="Barry K.W."/>
            <person name="Haridas S."/>
            <person name="Chen C."/>
            <person name="Bauer D."/>
            <person name="Andreopoulos W."/>
            <person name="Pangilinan J."/>
            <person name="LaButti K."/>
            <person name="Riley R."/>
            <person name="Lipzen A."/>
            <person name="Clum A."/>
            <person name="Drula E."/>
            <person name="Henrissat B."/>
            <person name="Kohler A."/>
            <person name="Grigoriev I.V."/>
            <person name="Martin F.M."/>
            <person name="Hacquard S."/>
        </authorList>
    </citation>
    <scope>NUCLEOTIDE SEQUENCE</scope>
    <source>
        <strain evidence="1">MPI-CAGE-AT-0021</strain>
    </source>
</reference>
<dbReference type="EMBL" id="JAGMUU010000021">
    <property type="protein sequence ID" value="KAH7129609.1"/>
    <property type="molecule type" value="Genomic_DNA"/>
</dbReference>
<gene>
    <name evidence="1" type="ORF">B0J13DRAFT_564308</name>
</gene>
<accession>A0A9P9DZW5</accession>
<comment type="caution">
    <text evidence="1">The sequence shown here is derived from an EMBL/GenBank/DDBJ whole genome shotgun (WGS) entry which is preliminary data.</text>
</comment>
<proteinExistence type="predicted"/>
<dbReference type="AlphaFoldDB" id="A0A9P9DZW5"/>
<dbReference type="Proteomes" id="UP000717696">
    <property type="component" value="Unassembled WGS sequence"/>
</dbReference>
<sequence>MRKERIPVRLVQDFGEAVVHLPDGASAIAEVGRRGEGDGIGCMHDYLVTKLVDANISESSRGPLTTLLGQLESGPFASITRYSSTSPPILQACFQKYNNVREFVRTYQGISCRLSASRSFQAYQRRVRSKQAGDLTRSESATPHLFGRQWRQAPTL</sequence>
<organism evidence="1 2">
    <name type="scientific">Dactylonectria estremocensis</name>
    <dbReference type="NCBI Taxonomy" id="1079267"/>
    <lineage>
        <taxon>Eukaryota</taxon>
        <taxon>Fungi</taxon>
        <taxon>Dikarya</taxon>
        <taxon>Ascomycota</taxon>
        <taxon>Pezizomycotina</taxon>
        <taxon>Sordariomycetes</taxon>
        <taxon>Hypocreomycetidae</taxon>
        <taxon>Hypocreales</taxon>
        <taxon>Nectriaceae</taxon>
        <taxon>Dactylonectria</taxon>
    </lineage>
</organism>
<name>A0A9P9DZW5_9HYPO</name>
<protein>
    <submittedName>
        <fullName evidence="1">Uncharacterized protein</fullName>
    </submittedName>
</protein>